<keyword evidence="6" id="KW-1185">Reference proteome</keyword>
<reference evidence="5 6" key="1">
    <citation type="submission" date="2023-07" db="EMBL/GenBank/DDBJ databases">
        <title>Bacillus lucianemedeirus sp. nov, a new species isolated from an immunobiological production facility.</title>
        <authorList>
            <person name="Costa L.V."/>
            <person name="Miranda R.V.S.L."/>
            <person name="Brandao M.L.L."/>
            <person name="Reis C.M.F."/>
            <person name="Frazao A.M."/>
            <person name="Cruz F.V."/>
            <person name="Baio P.V.P."/>
            <person name="Veras J.F.C."/>
            <person name="Ramos J.N."/>
            <person name="Vieira V."/>
        </authorList>
    </citation>
    <scope>NUCLEOTIDE SEQUENCE [LARGE SCALE GENOMIC DNA]</scope>
    <source>
        <strain evidence="5 6">B190/17</strain>
    </source>
</reference>
<evidence type="ECO:0000256" key="1">
    <source>
        <dbReference type="ARBA" id="ARBA00009716"/>
    </source>
</evidence>
<keyword evidence="5" id="KW-0560">Oxidoreductase</keyword>
<dbReference type="CDD" id="cd02808">
    <property type="entry name" value="GltS_FMN"/>
    <property type="match status" value="1"/>
</dbReference>
<protein>
    <submittedName>
        <fullName evidence="5">FMN-binding glutamate synthase family protein</fullName>
        <ecNumber evidence="5">1.4.-.-</ecNumber>
    </submittedName>
</protein>
<organism evidence="5 6">
    <name type="scientific">Bacillus lumedeiriae</name>
    <dbReference type="NCBI Taxonomy" id="3058829"/>
    <lineage>
        <taxon>Bacteria</taxon>
        <taxon>Bacillati</taxon>
        <taxon>Bacillota</taxon>
        <taxon>Bacilli</taxon>
        <taxon>Bacillales</taxon>
        <taxon>Bacillaceae</taxon>
        <taxon>Bacillus</taxon>
    </lineage>
</organism>
<evidence type="ECO:0000259" key="4">
    <source>
        <dbReference type="Pfam" id="PF01645"/>
    </source>
</evidence>
<dbReference type="EMBL" id="JAUIYO010000005">
    <property type="protein sequence ID" value="MFK2825763.1"/>
    <property type="molecule type" value="Genomic_DNA"/>
</dbReference>
<dbReference type="Gene3D" id="3.20.20.70">
    <property type="entry name" value="Aldolase class I"/>
    <property type="match status" value="1"/>
</dbReference>
<keyword evidence="3" id="KW-0812">Transmembrane</keyword>
<sequence length="556" mass="62046">MNIADSLIVMGFILIVIVLIALIILVVYMLLFDRNQKHHAILRNYPLLGRVRYFLEKIGPEMRQYWFNSDTEGRPFSRDDYEHIVKGAKYNRDVVGFGSKRDFEEEGFYVRNDMFPKLTEELKMDKEARVSTKRYILLKDPLFSQREEKWENEDSLAYLLHDDDAVVIGPNTKHPFVLKGLIGMSAMSYGSLGKNAITALSKGLGIAQGTWMNTGEGGISPYHLEGGTDIIMQIGPGLFGIRDKDGGVDWDELKRKSEIPQIKAFELKLAQGAKTRGGHIDAEKVTPEIAEIRKVEPYKSIDSPNRFHQFSDVPSMCEFIDKIRIHTGKPVGLKIVVGGNDSVEELAKYMKETGIGPDFITVDGGEGGTGASYQELIDSVGLPIKSALPILVSTLQKYGVRDRVKIIASGKLFTPDRIAIALAMGADLVNIARGFMITVGCIQTLKCQSNACPVGVATTDPGLQKALVIDEKKYRTANYLITLRKGLFRLAAAAGLDSPVHFKPKHIMYKDDKGIVTSLEDIYHDIKWQIEADREKVNHQRWITGQVNTADTIIKP</sequence>
<dbReference type="InterPro" id="IPR002932">
    <property type="entry name" value="Glu_synthdom"/>
</dbReference>
<dbReference type="EC" id="1.4.-.-" evidence="5"/>
<dbReference type="SUPFAM" id="SSF51395">
    <property type="entry name" value="FMN-linked oxidoreductases"/>
    <property type="match status" value="1"/>
</dbReference>
<keyword evidence="3" id="KW-1133">Transmembrane helix</keyword>
<keyword evidence="3" id="KW-0472">Membrane</keyword>
<dbReference type="RefSeq" id="WP_404316624.1">
    <property type="nucleotide sequence ID" value="NZ_JAUIYO010000005.1"/>
</dbReference>
<evidence type="ECO:0000313" key="6">
    <source>
        <dbReference type="Proteomes" id="UP001619911"/>
    </source>
</evidence>
<dbReference type="InterPro" id="IPR024188">
    <property type="entry name" value="GltB"/>
</dbReference>
<evidence type="ECO:0000256" key="2">
    <source>
        <dbReference type="PIRNR" id="PIRNR006429"/>
    </source>
</evidence>
<comment type="caution">
    <text evidence="5">The sequence shown here is derived from an EMBL/GenBank/DDBJ whole genome shotgun (WGS) entry which is preliminary data.</text>
</comment>
<feature type="domain" description="Glutamate synthase" evidence="4">
    <location>
        <begin position="143"/>
        <end position="496"/>
    </location>
</feature>
<dbReference type="PIRSF" id="PIRSF006429">
    <property type="entry name" value="GOGAT_lg_2"/>
    <property type="match status" value="1"/>
</dbReference>
<dbReference type="PIRSF" id="PIRSF500060">
    <property type="entry name" value="UCP500060"/>
    <property type="match status" value="1"/>
</dbReference>
<evidence type="ECO:0000313" key="5">
    <source>
        <dbReference type="EMBL" id="MFK2825763.1"/>
    </source>
</evidence>
<comment type="similarity">
    <text evidence="1 2">Belongs to the glutamate synthase family.</text>
</comment>
<accession>A0ABW8I8G6</accession>
<name>A0ABW8I8G6_9BACI</name>
<dbReference type="InterPro" id="IPR013785">
    <property type="entry name" value="Aldolase_TIM"/>
</dbReference>
<dbReference type="InterPro" id="IPR027283">
    <property type="entry name" value="YerD"/>
</dbReference>
<feature type="transmembrane region" description="Helical" evidence="3">
    <location>
        <begin position="6"/>
        <end position="31"/>
    </location>
</feature>
<dbReference type="PANTHER" id="PTHR43819:SF1">
    <property type="entry name" value="ARCHAEAL-TYPE GLUTAMATE SYNTHASE [NADPH]"/>
    <property type="match status" value="1"/>
</dbReference>
<dbReference type="Proteomes" id="UP001619911">
    <property type="component" value="Unassembled WGS sequence"/>
</dbReference>
<evidence type="ECO:0000256" key="3">
    <source>
        <dbReference type="SAM" id="Phobius"/>
    </source>
</evidence>
<proteinExistence type="inferred from homology"/>
<gene>
    <name evidence="5" type="ORF">QYG89_08775</name>
</gene>
<dbReference type="GO" id="GO:0016491">
    <property type="term" value="F:oxidoreductase activity"/>
    <property type="evidence" value="ECO:0007669"/>
    <property type="project" value="UniProtKB-KW"/>
</dbReference>
<dbReference type="Pfam" id="PF01645">
    <property type="entry name" value="Glu_synthase"/>
    <property type="match status" value="1"/>
</dbReference>
<dbReference type="PANTHER" id="PTHR43819">
    <property type="entry name" value="ARCHAEAL-TYPE GLUTAMATE SYNTHASE [NADPH]"/>
    <property type="match status" value="1"/>
</dbReference>